<dbReference type="STRING" id="1121391.SAMN02745206_01282"/>
<dbReference type="AlphaFoldDB" id="A0A1M4YK47"/>
<dbReference type="OrthoDB" id="5515715at2"/>
<sequence>MFFFIGGVQPKTKVLDETPRLCPACGLAQARLKRIDHYLSLFFIPLFPVKKGEPLLMCDRCGHMAVPEEAWGTTAAPQPREFPRVPRCGQCGRELEPSFAYCPYCGSKV</sequence>
<reference evidence="3" key="1">
    <citation type="submission" date="2016-11" db="EMBL/GenBank/DDBJ databases">
        <authorList>
            <person name="Varghese N."/>
            <person name="Submissions S."/>
        </authorList>
    </citation>
    <scope>NUCLEOTIDE SEQUENCE [LARGE SCALE GENOMIC DNA]</scope>
    <source>
        <strain evidence="3">DSM 9756</strain>
    </source>
</reference>
<dbReference type="EMBL" id="FQVB01000010">
    <property type="protein sequence ID" value="SHF06033.1"/>
    <property type="molecule type" value="Genomic_DNA"/>
</dbReference>
<dbReference type="PANTHER" id="PTHR36718:SF1">
    <property type="entry name" value="DOUBLE ZINC RIBBON PROTEIN MJ0416"/>
    <property type="match status" value="1"/>
</dbReference>
<feature type="domain" description="Zinc-ribbon 15" evidence="1">
    <location>
        <begin position="21"/>
        <end position="106"/>
    </location>
</feature>
<evidence type="ECO:0000313" key="2">
    <source>
        <dbReference type="EMBL" id="SHF06033.1"/>
    </source>
</evidence>
<dbReference type="PANTHER" id="PTHR36718">
    <property type="entry name" value="OS05G0435400 PROTEIN"/>
    <property type="match status" value="1"/>
</dbReference>
<organism evidence="2 3">
    <name type="scientific">Desulfacinum infernum DSM 9756</name>
    <dbReference type="NCBI Taxonomy" id="1121391"/>
    <lineage>
        <taxon>Bacteria</taxon>
        <taxon>Pseudomonadati</taxon>
        <taxon>Thermodesulfobacteriota</taxon>
        <taxon>Syntrophobacteria</taxon>
        <taxon>Syntrophobacterales</taxon>
        <taxon>Syntrophobacteraceae</taxon>
        <taxon>Desulfacinum</taxon>
    </lineage>
</organism>
<accession>A0A1M4YK47</accession>
<dbReference type="RefSeq" id="WP_073038052.1">
    <property type="nucleotide sequence ID" value="NZ_FQVB01000010.1"/>
</dbReference>
<dbReference type="Pfam" id="PF17032">
    <property type="entry name" value="Zn_ribbon_15"/>
    <property type="match status" value="1"/>
</dbReference>
<evidence type="ECO:0000313" key="3">
    <source>
        <dbReference type="Proteomes" id="UP000184076"/>
    </source>
</evidence>
<proteinExistence type="predicted"/>
<dbReference type="InterPro" id="IPR053281">
    <property type="entry name" value="Double_zinc_ribbon"/>
</dbReference>
<name>A0A1M4YK47_9BACT</name>
<evidence type="ECO:0000259" key="1">
    <source>
        <dbReference type="Pfam" id="PF17032"/>
    </source>
</evidence>
<dbReference type="Proteomes" id="UP000184076">
    <property type="component" value="Unassembled WGS sequence"/>
</dbReference>
<dbReference type="InterPro" id="IPR031493">
    <property type="entry name" value="Zinc_ribbon_15"/>
</dbReference>
<protein>
    <submittedName>
        <fullName evidence="2">Zinc-ribbon family protein</fullName>
    </submittedName>
</protein>
<keyword evidence="3" id="KW-1185">Reference proteome</keyword>
<gene>
    <name evidence="2" type="ORF">SAMN02745206_01282</name>
</gene>